<sequence length="62" mass="7213">MEKMKGVMICLVRILLGDFDFVLNYRGDEFKTLFPKRFAELDKIIAALPELKRKYDETGSVV</sequence>
<dbReference type="Proteomes" id="UP000271222">
    <property type="component" value="Unassembled WGS sequence"/>
</dbReference>
<evidence type="ECO:0000313" key="1">
    <source>
        <dbReference type="EMBL" id="RNL98925.1"/>
    </source>
</evidence>
<comment type="caution">
    <text evidence="1">The sequence shown here is derived from an EMBL/GenBank/DDBJ whole genome shotgun (WGS) entry which is preliminary data.</text>
</comment>
<proteinExistence type="predicted"/>
<accession>A0A454TI47</accession>
<reference evidence="1 2" key="1">
    <citation type="submission" date="2018-10" db="EMBL/GenBank/DDBJ databases">
        <title>Draft Genome Sequence of Ralstonia pseudosolanacearum (R. solanacearum phylotype I) Strain Tg03 Isolated from Luffa cylindrica in China.</title>
        <authorList>
            <person name="Yuan G.-Q."/>
            <person name="Li Q.-Q."/>
            <person name="Zhang Y.-W."/>
        </authorList>
    </citation>
    <scope>NUCLEOTIDE SEQUENCE [LARGE SCALE GENOMIC DNA]</scope>
    <source>
        <strain evidence="1 2">Tg03</strain>
    </source>
</reference>
<organism evidence="1 2">
    <name type="scientific">Ralstonia pseudosolanacearum</name>
    <dbReference type="NCBI Taxonomy" id="1310165"/>
    <lineage>
        <taxon>Bacteria</taxon>
        <taxon>Pseudomonadati</taxon>
        <taxon>Pseudomonadota</taxon>
        <taxon>Betaproteobacteria</taxon>
        <taxon>Burkholderiales</taxon>
        <taxon>Burkholderiaceae</taxon>
        <taxon>Ralstonia</taxon>
        <taxon>Ralstonia solanacearum species complex</taxon>
    </lineage>
</organism>
<protein>
    <submittedName>
        <fullName evidence="1">Uncharacterized protein</fullName>
    </submittedName>
</protein>
<evidence type="ECO:0000313" key="2">
    <source>
        <dbReference type="Proteomes" id="UP000271222"/>
    </source>
</evidence>
<dbReference type="EMBL" id="RJTL01000103">
    <property type="protein sequence ID" value="RNL98925.1"/>
    <property type="molecule type" value="Genomic_DNA"/>
</dbReference>
<gene>
    <name evidence="1" type="ORF">EGA29_26295</name>
</gene>
<name>A0A454TI47_9RALS</name>
<dbReference type="AlphaFoldDB" id="A0A454TI47"/>